<organism evidence="2">
    <name type="scientific">marine sediment metagenome</name>
    <dbReference type="NCBI Taxonomy" id="412755"/>
    <lineage>
        <taxon>unclassified sequences</taxon>
        <taxon>metagenomes</taxon>
        <taxon>ecological metagenomes</taxon>
    </lineage>
</organism>
<sequence>MSEHDISPLPGDDTGGTGIGLGGVPDLLLDTVFRLAGQNGDTGPPGGGPDIRSIPIGNGLVAVQYWDGQQWVTLEGGIRNAPTGGGAGPTGAELDIDRRRNDLIARGQDIDLQIATATQELQAAQLELDRLNSDRNLQISLGQIELATTTEARIREFAQKTHELNQQIFALDQQRTAINAQIDAANALGTMGADLGDLEFRRDELLANLAANPRDFNELQLQLGGDNSFIDQLLGNEAVTGRSTRLIGESVLGPAWESLVASLNQRPELDFFNQAADRLSGIPGFDVLSGQQPEVAPAGVPPPAAPPQANVVDAQLAAQQGDIETAEEIARRVLQGV</sequence>
<proteinExistence type="predicted"/>
<dbReference type="AlphaFoldDB" id="A0A0F9PX86"/>
<name>A0A0F9PX86_9ZZZZ</name>
<gene>
    <name evidence="2" type="ORF">LCGC14_0790040</name>
</gene>
<evidence type="ECO:0000256" key="1">
    <source>
        <dbReference type="SAM" id="MobiDB-lite"/>
    </source>
</evidence>
<evidence type="ECO:0000313" key="2">
    <source>
        <dbReference type="EMBL" id="KKN34824.1"/>
    </source>
</evidence>
<comment type="caution">
    <text evidence="2">The sequence shown here is derived from an EMBL/GenBank/DDBJ whole genome shotgun (WGS) entry which is preliminary data.</text>
</comment>
<reference evidence="2" key="1">
    <citation type="journal article" date="2015" name="Nature">
        <title>Complex archaea that bridge the gap between prokaryotes and eukaryotes.</title>
        <authorList>
            <person name="Spang A."/>
            <person name="Saw J.H."/>
            <person name="Jorgensen S.L."/>
            <person name="Zaremba-Niedzwiedzka K."/>
            <person name="Martijn J."/>
            <person name="Lind A.E."/>
            <person name="van Eijk R."/>
            <person name="Schleper C."/>
            <person name="Guy L."/>
            <person name="Ettema T.J."/>
        </authorList>
    </citation>
    <scope>NUCLEOTIDE SEQUENCE</scope>
</reference>
<dbReference type="EMBL" id="LAZR01002082">
    <property type="protein sequence ID" value="KKN34824.1"/>
    <property type="molecule type" value="Genomic_DNA"/>
</dbReference>
<protein>
    <submittedName>
        <fullName evidence="2">Uncharacterized protein</fullName>
    </submittedName>
</protein>
<accession>A0A0F9PX86</accession>
<feature type="region of interest" description="Disordered" evidence="1">
    <location>
        <begin position="1"/>
        <end position="20"/>
    </location>
</feature>